<dbReference type="PANTHER" id="PTHR24260">
    <property type="match status" value="1"/>
</dbReference>
<dbReference type="EMBL" id="CAICTM010000203">
    <property type="protein sequence ID" value="CAB9504650.1"/>
    <property type="molecule type" value="Genomic_DNA"/>
</dbReference>
<keyword evidence="3" id="KW-0378">Hydrolase</keyword>
<evidence type="ECO:0000256" key="3">
    <source>
        <dbReference type="RuleBase" id="RU363034"/>
    </source>
</evidence>
<dbReference type="Proteomes" id="UP001153069">
    <property type="component" value="Unassembled WGS sequence"/>
</dbReference>
<evidence type="ECO:0000256" key="2">
    <source>
        <dbReference type="ARBA" id="ARBA00023157"/>
    </source>
</evidence>
<dbReference type="Gene3D" id="2.40.10.10">
    <property type="entry name" value="Trypsin-like serine proteases"/>
    <property type="match status" value="1"/>
</dbReference>
<keyword evidence="3 5" id="KW-0645">Protease</keyword>
<dbReference type="PROSITE" id="PS50240">
    <property type="entry name" value="TRYPSIN_DOM"/>
    <property type="match status" value="1"/>
</dbReference>
<name>A0A9N8DQ27_9STRA</name>
<protein>
    <submittedName>
        <fullName evidence="5">Protease serine 11F</fullName>
    </submittedName>
</protein>
<keyword evidence="6" id="KW-1185">Reference proteome</keyword>
<dbReference type="InterPro" id="IPR051333">
    <property type="entry name" value="CLIP_Serine_Protease"/>
</dbReference>
<reference evidence="5" key="1">
    <citation type="submission" date="2020-06" db="EMBL/GenBank/DDBJ databases">
        <authorList>
            <consortium name="Plant Systems Biology data submission"/>
        </authorList>
    </citation>
    <scope>NUCLEOTIDE SEQUENCE</scope>
    <source>
        <strain evidence="5">D6</strain>
    </source>
</reference>
<feature type="domain" description="Peptidase S1" evidence="4">
    <location>
        <begin position="56"/>
        <end position="296"/>
    </location>
</feature>
<dbReference type="GO" id="GO:0006508">
    <property type="term" value="P:proteolysis"/>
    <property type="evidence" value="ECO:0007669"/>
    <property type="project" value="UniProtKB-KW"/>
</dbReference>
<dbReference type="InterPro" id="IPR043504">
    <property type="entry name" value="Peptidase_S1_PA_chymotrypsin"/>
</dbReference>
<proteinExistence type="predicted"/>
<accession>A0A9N8DQ27</accession>
<sequence>MLDGPFRIGAAVLLALVFVVLGKYSPSSYKSLSHSLLRQLQRESEEVTTIEVNNTLIDGVPVGGILEWFVELNEIIFERDGRLVRSTAYCAATLIRPNIVLTAAHCLINGCPFNVRVGPRLRTEDSGNNPGGTKVNVVEGSCRQHPDYGQQPNRFDVAVFKLEFEVSQDVIAVNNDPNIPPDGVAVNAYGFGIFNNDDSDPSDIMNMKQQVYDETCPNIGTNYLEEFMLCAEMPPAACRGDSGGPLVYYADTGTGYPLAIQVGISSFIEDRNLCGNGTDVHTRVSAFSDWIERQSEELQSYNPPVVTQCCAAASRVYYSFRFMAQELRSNSTGIAHSVFSAVDSLFGW</sequence>
<dbReference type="InterPro" id="IPR009003">
    <property type="entry name" value="Peptidase_S1_PA"/>
</dbReference>
<gene>
    <name evidence="5" type="ORF">SEMRO_204_G085840.1</name>
</gene>
<dbReference type="PROSITE" id="PS00135">
    <property type="entry name" value="TRYPSIN_SER"/>
    <property type="match status" value="1"/>
</dbReference>
<dbReference type="InterPro" id="IPR001314">
    <property type="entry name" value="Peptidase_S1A"/>
</dbReference>
<dbReference type="OrthoDB" id="5918597at2759"/>
<evidence type="ECO:0000259" key="4">
    <source>
        <dbReference type="PROSITE" id="PS50240"/>
    </source>
</evidence>
<evidence type="ECO:0000313" key="5">
    <source>
        <dbReference type="EMBL" id="CAB9504650.1"/>
    </source>
</evidence>
<dbReference type="AlphaFoldDB" id="A0A9N8DQ27"/>
<keyword evidence="2" id="KW-1015">Disulfide bond</keyword>
<dbReference type="PROSITE" id="PS00134">
    <property type="entry name" value="TRYPSIN_HIS"/>
    <property type="match status" value="1"/>
</dbReference>
<dbReference type="InterPro" id="IPR001254">
    <property type="entry name" value="Trypsin_dom"/>
</dbReference>
<dbReference type="SMART" id="SM00020">
    <property type="entry name" value="Tryp_SPc"/>
    <property type="match status" value="1"/>
</dbReference>
<evidence type="ECO:0000313" key="6">
    <source>
        <dbReference type="Proteomes" id="UP001153069"/>
    </source>
</evidence>
<dbReference type="GO" id="GO:0004252">
    <property type="term" value="F:serine-type endopeptidase activity"/>
    <property type="evidence" value="ECO:0007669"/>
    <property type="project" value="InterPro"/>
</dbReference>
<dbReference type="InterPro" id="IPR033116">
    <property type="entry name" value="TRYPSIN_SER"/>
</dbReference>
<keyword evidence="3" id="KW-0720">Serine protease</keyword>
<comment type="caution">
    <text evidence="5">The sequence shown here is derived from an EMBL/GenBank/DDBJ whole genome shotgun (WGS) entry which is preliminary data.</text>
</comment>
<keyword evidence="1" id="KW-0843">Virulence</keyword>
<evidence type="ECO:0000256" key="1">
    <source>
        <dbReference type="ARBA" id="ARBA00023026"/>
    </source>
</evidence>
<organism evidence="5 6">
    <name type="scientific">Seminavis robusta</name>
    <dbReference type="NCBI Taxonomy" id="568900"/>
    <lineage>
        <taxon>Eukaryota</taxon>
        <taxon>Sar</taxon>
        <taxon>Stramenopiles</taxon>
        <taxon>Ochrophyta</taxon>
        <taxon>Bacillariophyta</taxon>
        <taxon>Bacillariophyceae</taxon>
        <taxon>Bacillariophycidae</taxon>
        <taxon>Naviculales</taxon>
        <taxon>Naviculaceae</taxon>
        <taxon>Seminavis</taxon>
    </lineage>
</organism>
<dbReference type="Pfam" id="PF00089">
    <property type="entry name" value="Trypsin"/>
    <property type="match status" value="1"/>
</dbReference>
<dbReference type="InterPro" id="IPR018114">
    <property type="entry name" value="TRYPSIN_HIS"/>
</dbReference>
<dbReference type="PANTHER" id="PTHR24260:SF136">
    <property type="entry name" value="GH08193P-RELATED"/>
    <property type="match status" value="1"/>
</dbReference>
<dbReference type="SUPFAM" id="SSF50494">
    <property type="entry name" value="Trypsin-like serine proteases"/>
    <property type="match status" value="1"/>
</dbReference>
<dbReference type="PRINTS" id="PR00722">
    <property type="entry name" value="CHYMOTRYPSIN"/>
</dbReference>